<dbReference type="Gene3D" id="3.90.1520.10">
    <property type="entry name" value="H-NOX domain"/>
    <property type="match status" value="1"/>
</dbReference>
<dbReference type="InterPro" id="IPR011644">
    <property type="entry name" value="Heme_NO-bd"/>
</dbReference>
<dbReference type="Proteomes" id="UP000631653">
    <property type="component" value="Unassembled WGS sequence"/>
</dbReference>
<dbReference type="InterPro" id="IPR038158">
    <property type="entry name" value="H-NOX_domain_sf"/>
</dbReference>
<name>A0ABX0K0M2_9PROT</name>
<organism evidence="2 3">
    <name type="scientific">Acetobacter conturbans</name>
    <dbReference type="NCBI Taxonomy" id="1737472"/>
    <lineage>
        <taxon>Bacteria</taxon>
        <taxon>Pseudomonadati</taxon>
        <taxon>Pseudomonadota</taxon>
        <taxon>Alphaproteobacteria</taxon>
        <taxon>Acetobacterales</taxon>
        <taxon>Acetobacteraceae</taxon>
        <taxon>Acetobacter</taxon>
    </lineage>
</organism>
<comment type="caution">
    <text evidence="2">The sequence shown here is derived from an EMBL/GenBank/DDBJ whole genome shotgun (WGS) entry which is preliminary data.</text>
</comment>
<dbReference type="RefSeq" id="WP_173568582.1">
    <property type="nucleotide sequence ID" value="NZ_WOSY01000001.1"/>
</dbReference>
<evidence type="ECO:0000313" key="2">
    <source>
        <dbReference type="EMBL" id="NHN87294.1"/>
    </source>
</evidence>
<sequence length="178" mass="19796">MKGVVFNLLEDAISGCYGAETWDILLDETGLDGVYSSLGDYPDGDIQAIVTAAAARLGVPEQDVLRWFGETAMPLLKSFYPELFAPFHSSKAFVLSVNTIIHPEVMKLYSGACCPYFRFQDESDEAVRMTYRSSRKLLDLAHGFVIGAAGEWNEKVSVERFPAGSPQENDMIIRWLDT</sequence>
<evidence type="ECO:0000313" key="3">
    <source>
        <dbReference type="Proteomes" id="UP000631653"/>
    </source>
</evidence>
<accession>A0ABX0K0M2</accession>
<dbReference type="Pfam" id="PF07700">
    <property type="entry name" value="HNOB"/>
    <property type="match status" value="1"/>
</dbReference>
<proteinExistence type="predicted"/>
<reference evidence="2 3" key="1">
    <citation type="journal article" date="2020" name="Int. J. Syst. Evol. Microbiol.">
        <title>Novel acetic acid bacteria from cider fermentations: Acetobacter conturbans sp. nov. and Acetobacter fallax sp. nov.</title>
        <authorList>
            <person name="Sombolestani A.S."/>
            <person name="Cleenwerck I."/>
            <person name="Cnockaert M."/>
            <person name="Borremans W."/>
            <person name="Wieme A.D."/>
            <person name="De Vuyst L."/>
            <person name="Vandamme P."/>
        </authorList>
    </citation>
    <scope>NUCLEOTIDE SEQUENCE [LARGE SCALE GENOMIC DNA]</scope>
    <source>
        <strain evidence="2 3">LMG 1627</strain>
    </source>
</reference>
<feature type="domain" description="Heme NO-binding" evidence="1">
    <location>
        <begin position="2"/>
        <end position="159"/>
    </location>
</feature>
<dbReference type="InterPro" id="IPR024096">
    <property type="entry name" value="NO_sig/Golgi_transp_ligand-bd"/>
</dbReference>
<gene>
    <name evidence="2" type="ORF">GOB81_01400</name>
</gene>
<evidence type="ECO:0000259" key="1">
    <source>
        <dbReference type="Pfam" id="PF07700"/>
    </source>
</evidence>
<protein>
    <submittedName>
        <fullName evidence="2">Heme NO-binding protein</fullName>
    </submittedName>
</protein>
<keyword evidence="3" id="KW-1185">Reference proteome</keyword>
<dbReference type="SUPFAM" id="SSF111126">
    <property type="entry name" value="Ligand-binding domain in the NO signalling and Golgi transport"/>
    <property type="match status" value="1"/>
</dbReference>
<dbReference type="EMBL" id="WOSY01000001">
    <property type="protein sequence ID" value="NHN87294.1"/>
    <property type="molecule type" value="Genomic_DNA"/>
</dbReference>